<evidence type="ECO:0000313" key="2">
    <source>
        <dbReference type="Proteomes" id="UP000293550"/>
    </source>
</evidence>
<gene>
    <name evidence="1" type="ORF">EQU50_06080</name>
</gene>
<dbReference type="RefSeq" id="WP_130154248.1">
    <property type="nucleotide sequence ID" value="NZ_SCFB01000007.1"/>
</dbReference>
<comment type="caution">
    <text evidence="1">The sequence shown here is derived from an EMBL/GenBank/DDBJ whole genome shotgun (WGS) entry which is preliminary data.</text>
</comment>
<protein>
    <submittedName>
        <fullName evidence="1">Uncharacterized protein</fullName>
    </submittedName>
</protein>
<dbReference type="AlphaFoldDB" id="A0A4V2DZN4"/>
<name>A0A4V2DZN4_9PROT</name>
<proteinExistence type="predicted"/>
<reference evidence="1 2" key="1">
    <citation type="submission" date="2018-10" db="EMBL/GenBank/DDBJ databases">
        <title>An updated phylogeny of the Alphaproteobacteria reveals that the parasitic Rickettsiales and Holosporales have independent origins.</title>
        <authorList>
            <person name="Munoz-Gomez S.A."/>
            <person name="Hess S."/>
            <person name="Burger G."/>
            <person name="Lang B.F."/>
            <person name="Susko E."/>
            <person name="Slamovits C.H."/>
            <person name="Roger A.J."/>
        </authorList>
    </citation>
    <scope>NUCLEOTIDE SEQUENCE [LARGE SCALE GENOMIC DNA]</scope>
    <source>
        <strain evidence="1">HOLO01</strain>
    </source>
</reference>
<dbReference type="EMBL" id="SCFB01000007">
    <property type="protein sequence ID" value="RZI45667.1"/>
    <property type="molecule type" value="Genomic_DNA"/>
</dbReference>
<organism evidence="1 2">
    <name type="scientific">Candidatus Finniella inopinata</name>
    <dbReference type="NCBI Taxonomy" id="1696036"/>
    <lineage>
        <taxon>Bacteria</taxon>
        <taxon>Pseudomonadati</taxon>
        <taxon>Pseudomonadota</taxon>
        <taxon>Alphaproteobacteria</taxon>
        <taxon>Holosporales</taxon>
        <taxon>Candidatus Paracaedibacteraceae</taxon>
        <taxon>Candidatus Finniella</taxon>
    </lineage>
</organism>
<accession>A0A4V2DZN4</accession>
<evidence type="ECO:0000313" key="1">
    <source>
        <dbReference type="EMBL" id="RZI45667.1"/>
    </source>
</evidence>
<sequence>MQEPDERSSNILRAFHLKRMPLVITNNQSKHSIVKNIWITAKKKPRDVNLMVVFRAGESK</sequence>
<dbReference type="Proteomes" id="UP000293550">
    <property type="component" value="Unassembled WGS sequence"/>
</dbReference>
<keyword evidence="2" id="KW-1185">Reference proteome</keyword>